<dbReference type="Proteomes" id="UP000269154">
    <property type="component" value="Unassembled WGS sequence"/>
</dbReference>
<name>A0A3N6PF94_9CYAN</name>
<keyword evidence="3" id="KW-1185">Reference proteome</keyword>
<accession>A0A3N6PF94</accession>
<gene>
    <name evidence="2" type="ORF">D5R40_14920</name>
</gene>
<comment type="caution">
    <text evidence="2">The sequence shown here is derived from an EMBL/GenBank/DDBJ whole genome shotgun (WGS) entry which is preliminary data.</text>
</comment>
<feature type="compositionally biased region" description="Basic and acidic residues" evidence="1">
    <location>
        <begin position="22"/>
        <end position="39"/>
    </location>
</feature>
<proteinExistence type="predicted"/>
<evidence type="ECO:0000313" key="3">
    <source>
        <dbReference type="Proteomes" id="UP000269154"/>
    </source>
</evidence>
<dbReference type="RefSeq" id="WP_124143406.1">
    <property type="nucleotide sequence ID" value="NZ_CAWOKI010000342.1"/>
</dbReference>
<organism evidence="2 3">
    <name type="scientific">Okeania hirsuta</name>
    <dbReference type="NCBI Taxonomy" id="1458930"/>
    <lineage>
        <taxon>Bacteria</taxon>
        <taxon>Bacillati</taxon>
        <taxon>Cyanobacteriota</taxon>
        <taxon>Cyanophyceae</taxon>
        <taxon>Oscillatoriophycideae</taxon>
        <taxon>Oscillatoriales</taxon>
        <taxon>Microcoleaceae</taxon>
        <taxon>Okeania</taxon>
    </lineage>
</organism>
<dbReference type="AlphaFoldDB" id="A0A3N6PF94"/>
<sequence>MILILIIQESTHPSPLPLPGGEVRRQESGGKKEEERAVEGESFLVTEQGTEFYRALLLR</sequence>
<dbReference type="EMBL" id="RCBY01000076">
    <property type="protein sequence ID" value="RQH42240.1"/>
    <property type="molecule type" value="Genomic_DNA"/>
</dbReference>
<evidence type="ECO:0000256" key="1">
    <source>
        <dbReference type="SAM" id="MobiDB-lite"/>
    </source>
</evidence>
<evidence type="ECO:0000313" key="2">
    <source>
        <dbReference type="EMBL" id="RQH42240.1"/>
    </source>
</evidence>
<reference evidence="2 3" key="1">
    <citation type="journal article" date="2018" name="ACS Chem. Biol.">
        <title>Ketoreductase domain dysfunction expands chemodiversity: malyngamide biosynthesis in the cyanobacterium Okeania hirsuta.</title>
        <authorList>
            <person name="Moss N.A."/>
            <person name="Leao T."/>
            <person name="Rankin M."/>
            <person name="McCullough T.M."/>
            <person name="Qu P."/>
            <person name="Korobeynikov A."/>
            <person name="Smith J.L."/>
            <person name="Gerwick L."/>
            <person name="Gerwick W.H."/>
        </authorList>
    </citation>
    <scope>NUCLEOTIDE SEQUENCE [LARGE SCALE GENOMIC DNA]</scope>
    <source>
        <strain evidence="2 3">PAB10Feb10-1</strain>
    </source>
</reference>
<feature type="region of interest" description="Disordered" evidence="1">
    <location>
        <begin position="12"/>
        <end position="40"/>
    </location>
</feature>
<protein>
    <submittedName>
        <fullName evidence="2">Uncharacterized protein</fullName>
    </submittedName>
</protein>